<dbReference type="PANTHER" id="PTHR46186">
    <property type="entry name" value="CYSTATIN"/>
    <property type="match status" value="1"/>
</dbReference>
<protein>
    <recommendedName>
        <fullName evidence="5">Cystatin domain-containing protein</fullName>
    </recommendedName>
</protein>
<evidence type="ECO:0000313" key="6">
    <source>
        <dbReference type="EMBL" id="CAJ0599248.1"/>
    </source>
</evidence>
<dbReference type="InterPro" id="IPR046350">
    <property type="entry name" value="Cystatin_sf"/>
</dbReference>
<evidence type="ECO:0000256" key="1">
    <source>
        <dbReference type="ARBA" id="ARBA00009403"/>
    </source>
</evidence>
<dbReference type="Pfam" id="PF00031">
    <property type="entry name" value="Cystatin"/>
    <property type="match status" value="1"/>
</dbReference>
<dbReference type="SUPFAM" id="SSF54403">
    <property type="entry name" value="Cystatin/monellin"/>
    <property type="match status" value="1"/>
</dbReference>
<dbReference type="SMART" id="SM00043">
    <property type="entry name" value="CY"/>
    <property type="match status" value="1"/>
</dbReference>
<keyword evidence="2" id="KW-0646">Protease inhibitor</keyword>
<organism evidence="6 7">
    <name type="scientific">Cylicocyclus nassatus</name>
    <name type="common">Nematode worm</name>
    <dbReference type="NCBI Taxonomy" id="53992"/>
    <lineage>
        <taxon>Eukaryota</taxon>
        <taxon>Metazoa</taxon>
        <taxon>Ecdysozoa</taxon>
        <taxon>Nematoda</taxon>
        <taxon>Chromadorea</taxon>
        <taxon>Rhabditida</taxon>
        <taxon>Rhabditina</taxon>
        <taxon>Rhabditomorpha</taxon>
        <taxon>Strongyloidea</taxon>
        <taxon>Strongylidae</taxon>
        <taxon>Cylicocyclus</taxon>
    </lineage>
</organism>
<accession>A0AA36GVU2</accession>
<dbReference type="Gene3D" id="3.10.450.10">
    <property type="match status" value="1"/>
</dbReference>
<proteinExistence type="inferred from homology"/>
<keyword evidence="7" id="KW-1185">Reference proteome</keyword>
<feature type="signal peptide" evidence="4">
    <location>
        <begin position="1"/>
        <end position="19"/>
    </location>
</feature>
<evidence type="ECO:0000256" key="3">
    <source>
        <dbReference type="ARBA" id="ARBA00022704"/>
    </source>
</evidence>
<dbReference type="AlphaFoldDB" id="A0AA36GVU2"/>
<feature type="chain" id="PRO_5041419679" description="Cystatin domain-containing protein" evidence="4">
    <location>
        <begin position="20"/>
        <end position="135"/>
    </location>
</feature>
<gene>
    <name evidence="6" type="ORF">CYNAS_LOCUS11231</name>
</gene>
<reference evidence="6" key="1">
    <citation type="submission" date="2023-07" db="EMBL/GenBank/DDBJ databases">
        <authorList>
            <consortium name="CYATHOMIX"/>
        </authorList>
    </citation>
    <scope>NUCLEOTIDE SEQUENCE</scope>
    <source>
        <strain evidence="6">N/A</strain>
    </source>
</reference>
<dbReference type="InterPro" id="IPR000010">
    <property type="entry name" value="Cystatin_dom"/>
</dbReference>
<dbReference type="GO" id="GO:0005737">
    <property type="term" value="C:cytoplasm"/>
    <property type="evidence" value="ECO:0007669"/>
    <property type="project" value="TreeGrafter"/>
</dbReference>
<keyword evidence="3" id="KW-0789">Thiol protease inhibitor</keyword>
<dbReference type="GO" id="GO:0005615">
    <property type="term" value="C:extracellular space"/>
    <property type="evidence" value="ECO:0007669"/>
    <property type="project" value="TreeGrafter"/>
</dbReference>
<feature type="domain" description="Cystatin" evidence="5">
    <location>
        <begin position="21"/>
        <end position="132"/>
    </location>
</feature>
<dbReference type="EMBL" id="CATQJL010000223">
    <property type="protein sequence ID" value="CAJ0599248.1"/>
    <property type="molecule type" value="Genomic_DNA"/>
</dbReference>
<comment type="caution">
    <text evidence="6">The sequence shown here is derived from an EMBL/GenBank/DDBJ whole genome shotgun (WGS) entry which is preliminary data.</text>
</comment>
<keyword evidence="4" id="KW-0732">Signal</keyword>
<dbReference type="GO" id="GO:0031982">
    <property type="term" value="C:vesicle"/>
    <property type="evidence" value="ECO:0007669"/>
    <property type="project" value="TreeGrafter"/>
</dbReference>
<dbReference type="CDD" id="cd00042">
    <property type="entry name" value="CY"/>
    <property type="match status" value="1"/>
</dbReference>
<dbReference type="PANTHER" id="PTHR46186:SF2">
    <property type="entry name" value="CYSTATIN"/>
    <property type="match status" value="1"/>
</dbReference>
<comment type="similarity">
    <text evidence="1">Belongs to the cystatin family.</text>
</comment>
<evidence type="ECO:0000256" key="4">
    <source>
        <dbReference type="SAM" id="SignalP"/>
    </source>
</evidence>
<evidence type="ECO:0000259" key="5">
    <source>
        <dbReference type="SMART" id="SM00043"/>
    </source>
</evidence>
<sequence length="135" mass="15356">MSCHTIVFALFCTFAITHCSSMPGGKVDQNPTDKKFMQIAWKAAKTLNEDRALNPGPNAMMPIKVLRAQSQVVAGVIYNLEVLYGESGCRLGGVDLSRLQYANCRVMNNWKKAVYKIRYYSKPWENYEQIKVWKA</sequence>
<evidence type="ECO:0000256" key="2">
    <source>
        <dbReference type="ARBA" id="ARBA00022690"/>
    </source>
</evidence>
<evidence type="ECO:0000313" key="7">
    <source>
        <dbReference type="Proteomes" id="UP001176961"/>
    </source>
</evidence>
<name>A0AA36GVU2_CYLNA</name>
<dbReference type="Proteomes" id="UP001176961">
    <property type="component" value="Unassembled WGS sequence"/>
</dbReference>
<dbReference type="GO" id="GO:0004869">
    <property type="term" value="F:cysteine-type endopeptidase inhibitor activity"/>
    <property type="evidence" value="ECO:0007669"/>
    <property type="project" value="UniProtKB-KW"/>
</dbReference>